<evidence type="ECO:0000313" key="6">
    <source>
        <dbReference type="EMBL" id="MDP9840135.1"/>
    </source>
</evidence>
<dbReference type="Proteomes" id="UP001241472">
    <property type="component" value="Unassembled WGS sequence"/>
</dbReference>
<accession>A0ABT9Q074</accession>
<dbReference type="Gene3D" id="1.10.10.10">
    <property type="entry name" value="Winged helix-like DNA-binding domain superfamily/Winged helix DNA-binding domain"/>
    <property type="match status" value="1"/>
</dbReference>
<reference evidence="6 7" key="1">
    <citation type="submission" date="2023-07" db="EMBL/GenBank/DDBJ databases">
        <title>Sorghum-associated microbial communities from plants grown in Nebraska, USA.</title>
        <authorList>
            <person name="Schachtman D."/>
        </authorList>
    </citation>
    <scope>NUCLEOTIDE SEQUENCE [LARGE SCALE GENOMIC DNA]</scope>
    <source>
        <strain evidence="6 7">DS1307</strain>
    </source>
</reference>
<keyword evidence="1" id="KW-0678">Repressor</keyword>
<dbReference type="SMART" id="SM00420">
    <property type="entry name" value="HTH_DEOR"/>
    <property type="match status" value="1"/>
</dbReference>
<dbReference type="InterPro" id="IPR037171">
    <property type="entry name" value="NagB/RpiA_transferase-like"/>
</dbReference>
<dbReference type="PANTHER" id="PTHR30363:SF4">
    <property type="entry name" value="GLYCEROL-3-PHOSPHATE REGULON REPRESSOR"/>
    <property type="match status" value="1"/>
</dbReference>
<dbReference type="Gene3D" id="3.40.50.1360">
    <property type="match status" value="1"/>
</dbReference>
<evidence type="ECO:0000256" key="2">
    <source>
        <dbReference type="ARBA" id="ARBA00023015"/>
    </source>
</evidence>
<dbReference type="Pfam" id="PF08220">
    <property type="entry name" value="HTH_DeoR"/>
    <property type="match status" value="1"/>
</dbReference>
<evidence type="ECO:0000256" key="1">
    <source>
        <dbReference type="ARBA" id="ARBA00022491"/>
    </source>
</evidence>
<dbReference type="Pfam" id="PF00455">
    <property type="entry name" value="DeoRC"/>
    <property type="match status" value="1"/>
</dbReference>
<dbReference type="InterPro" id="IPR036388">
    <property type="entry name" value="WH-like_DNA-bd_sf"/>
</dbReference>
<dbReference type="PANTHER" id="PTHR30363">
    <property type="entry name" value="HTH-TYPE TRANSCRIPTIONAL REGULATOR SRLR-RELATED"/>
    <property type="match status" value="1"/>
</dbReference>
<keyword evidence="3" id="KW-0238">DNA-binding</keyword>
<dbReference type="InterPro" id="IPR018356">
    <property type="entry name" value="Tscrpt_reg_HTH_DeoR_CS"/>
</dbReference>
<dbReference type="PROSITE" id="PS51000">
    <property type="entry name" value="HTH_DEOR_2"/>
    <property type="match status" value="1"/>
</dbReference>
<evidence type="ECO:0000256" key="4">
    <source>
        <dbReference type="ARBA" id="ARBA00023163"/>
    </source>
</evidence>
<evidence type="ECO:0000256" key="3">
    <source>
        <dbReference type="ARBA" id="ARBA00023125"/>
    </source>
</evidence>
<gene>
    <name evidence="6" type="ORF">J2T09_004915</name>
</gene>
<dbReference type="RefSeq" id="WP_306839446.1">
    <property type="nucleotide sequence ID" value="NZ_JAUSRF010000022.1"/>
</dbReference>
<keyword evidence="7" id="KW-1185">Reference proteome</keyword>
<dbReference type="InterPro" id="IPR014036">
    <property type="entry name" value="DeoR-like_C"/>
</dbReference>
<dbReference type="InterPro" id="IPR001034">
    <property type="entry name" value="DeoR_HTH"/>
</dbReference>
<dbReference type="InterPro" id="IPR050313">
    <property type="entry name" value="Carb_Metab_HTH_regulators"/>
</dbReference>
<keyword evidence="4" id="KW-0804">Transcription</keyword>
<dbReference type="PRINTS" id="PR00037">
    <property type="entry name" value="HTHLACR"/>
</dbReference>
<dbReference type="EMBL" id="JAUSRF010000022">
    <property type="protein sequence ID" value="MDP9840135.1"/>
    <property type="molecule type" value="Genomic_DNA"/>
</dbReference>
<dbReference type="SMART" id="SM01134">
    <property type="entry name" value="DeoRC"/>
    <property type="match status" value="1"/>
</dbReference>
<organism evidence="6 7">
    <name type="scientific">Neorhizobium huautlense</name>
    <dbReference type="NCBI Taxonomy" id="67774"/>
    <lineage>
        <taxon>Bacteria</taxon>
        <taxon>Pseudomonadati</taxon>
        <taxon>Pseudomonadota</taxon>
        <taxon>Alphaproteobacteria</taxon>
        <taxon>Hyphomicrobiales</taxon>
        <taxon>Rhizobiaceae</taxon>
        <taxon>Rhizobium/Agrobacterium group</taxon>
        <taxon>Neorhizobium</taxon>
    </lineage>
</organism>
<proteinExistence type="predicted"/>
<evidence type="ECO:0000313" key="7">
    <source>
        <dbReference type="Proteomes" id="UP001241472"/>
    </source>
</evidence>
<dbReference type="PROSITE" id="PS00894">
    <property type="entry name" value="HTH_DEOR_1"/>
    <property type="match status" value="1"/>
</dbReference>
<comment type="caution">
    <text evidence="6">The sequence shown here is derived from an EMBL/GenBank/DDBJ whole genome shotgun (WGS) entry which is preliminary data.</text>
</comment>
<sequence length="253" mass="27061">MLTVERKSLIQKVLQRDGRLVAKAFSQELGISEDTIRRDLRELAAEGLLQRVHGGALPASAAEADFASRQATATSAKSSLGLAAARLIASGQIVFLDGGTSNIQLARQIPRDLRATVITHSPSIAVELVEHPSIDVEMIGGRLFKHSIVTVGSTSAEAIARIRADIFFMGVTGMHPETGATTGDAEEASIKRLIARQSGETVVIATKEKLGAASPYQIVPLSEITTLVTERRDDAEQLRPFKSSTVTVVETDH</sequence>
<name>A0ABT9Q074_9HYPH</name>
<feature type="domain" description="HTH deoR-type" evidence="5">
    <location>
        <begin position="3"/>
        <end position="58"/>
    </location>
</feature>
<dbReference type="InterPro" id="IPR036390">
    <property type="entry name" value="WH_DNA-bd_sf"/>
</dbReference>
<evidence type="ECO:0000259" key="5">
    <source>
        <dbReference type="PROSITE" id="PS51000"/>
    </source>
</evidence>
<keyword evidence="2" id="KW-0805">Transcription regulation</keyword>
<dbReference type="SUPFAM" id="SSF46785">
    <property type="entry name" value="Winged helix' DNA-binding domain"/>
    <property type="match status" value="1"/>
</dbReference>
<protein>
    <submittedName>
        <fullName evidence="6">DeoR/GlpR family transcriptional regulator of sugar metabolism</fullName>
    </submittedName>
</protein>
<dbReference type="SUPFAM" id="SSF100950">
    <property type="entry name" value="NagB/RpiA/CoA transferase-like"/>
    <property type="match status" value="1"/>
</dbReference>